<evidence type="ECO:0000313" key="2">
    <source>
        <dbReference type="EMBL" id="WGL57714.1"/>
    </source>
</evidence>
<dbReference type="RefSeq" id="WP_280558309.1">
    <property type="nucleotide sequence ID" value="NZ_CP123488.1"/>
</dbReference>
<dbReference type="EMBL" id="CP123488">
    <property type="protein sequence ID" value="WGL57714.1"/>
    <property type="molecule type" value="Genomic_DNA"/>
</dbReference>
<dbReference type="AlphaFoldDB" id="A0AA95G0V2"/>
<proteinExistence type="predicted"/>
<dbReference type="CDD" id="cd00761">
    <property type="entry name" value="Glyco_tranf_GTA_type"/>
    <property type="match status" value="1"/>
</dbReference>
<dbReference type="Pfam" id="PF00535">
    <property type="entry name" value="Glycos_transf_2"/>
    <property type="match status" value="1"/>
</dbReference>
<dbReference type="Proteomes" id="UP001177527">
    <property type="component" value="Chromosome"/>
</dbReference>
<sequence length="348" mass="40697">MKLSLIFCCYNVSKYLDSIYNLLKAQPYKDIEVIFVEDCSTDDTKEKLKSFLIDPRIQLIENQVNLGASESRNVGLRVATGDYVGFPDSDDLFDIDWFVKVAEVIRMHKPTVIVCGMREDYEKSGVLEYSKNITSKYTGVITNEYVDALIDLEDTLLFGYMNNKIYSMHFLKENAISCKKMALKEDFEFNITVFNKISSFYILNEPLYFYKKRTGGNTLTSKYVNDYFEIHKNAVLLLKELIESKVELSEESKKLLVNRFFRYLLSAIERNTNSKSMMTIIEQVKWIKQINVDPNCQWFFLNINYMSGKMKILKLLFKYQYSYILVLIGHGLRFTKDKLPILFAKIKS</sequence>
<gene>
    <name evidence="2" type="ORF">QBD33_08070</name>
</gene>
<feature type="domain" description="Glycosyltransferase 2-like" evidence="1">
    <location>
        <begin position="4"/>
        <end position="133"/>
    </location>
</feature>
<dbReference type="PANTHER" id="PTHR22916">
    <property type="entry name" value="GLYCOSYLTRANSFERASE"/>
    <property type="match status" value="1"/>
</dbReference>
<dbReference type="SUPFAM" id="SSF53448">
    <property type="entry name" value="Nucleotide-diphospho-sugar transferases"/>
    <property type="match status" value="1"/>
</dbReference>
<dbReference type="PANTHER" id="PTHR22916:SF3">
    <property type="entry name" value="UDP-GLCNAC:BETAGAL BETA-1,3-N-ACETYLGLUCOSAMINYLTRANSFERASE-LIKE PROTEIN 1"/>
    <property type="match status" value="1"/>
</dbReference>
<dbReference type="InterPro" id="IPR029044">
    <property type="entry name" value="Nucleotide-diphossugar_trans"/>
</dbReference>
<evidence type="ECO:0000313" key="3">
    <source>
        <dbReference type="Proteomes" id="UP001177527"/>
    </source>
</evidence>
<name>A0AA95G0V2_KLUIN</name>
<accession>A0AA95G0V2</accession>
<organism evidence="2 3">
    <name type="scientific">Kluyvera intermedia</name>
    <name type="common">Enterobacter intermedius</name>
    <dbReference type="NCBI Taxonomy" id="61648"/>
    <lineage>
        <taxon>Bacteria</taxon>
        <taxon>Pseudomonadati</taxon>
        <taxon>Pseudomonadota</taxon>
        <taxon>Gammaproteobacteria</taxon>
        <taxon>Enterobacterales</taxon>
        <taxon>Enterobacteriaceae</taxon>
        <taxon>Kluyvera</taxon>
    </lineage>
</organism>
<reference evidence="2" key="1">
    <citation type="submission" date="2023-04" db="EMBL/GenBank/DDBJ databases">
        <title>APH(3)-Id, a novel chromosomal aminoglycoside phosphotransferase, identified from an environmental isolate of Kluyvera intermedia DW18.</title>
        <authorList>
            <person name="Sha Y."/>
        </authorList>
    </citation>
    <scope>NUCLEOTIDE SEQUENCE</scope>
    <source>
        <strain evidence="2">DW18</strain>
    </source>
</reference>
<dbReference type="GO" id="GO:0016758">
    <property type="term" value="F:hexosyltransferase activity"/>
    <property type="evidence" value="ECO:0007669"/>
    <property type="project" value="UniProtKB-ARBA"/>
</dbReference>
<keyword evidence="2" id="KW-0808">Transferase</keyword>
<dbReference type="InterPro" id="IPR001173">
    <property type="entry name" value="Glyco_trans_2-like"/>
</dbReference>
<dbReference type="Gene3D" id="3.90.550.10">
    <property type="entry name" value="Spore Coat Polysaccharide Biosynthesis Protein SpsA, Chain A"/>
    <property type="match status" value="1"/>
</dbReference>
<dbReference type="EC" id="2.4.-.-" evidence="2"/>
<protein>
    <submittedName>
        <fullName evidence="2">Glycosyltransferase family 2 protein</fullName>
        <ecNumber evidence="2">2.4.-.-</ecNumber>
    </submittedName>
</protein>
<evidence type="ECO:0000259" key="1">
    <source>
        <dbReference type="Pfam" id="PF00535"/>
    </source>
</evidence>
<keyword evidence="2" id="KW-0328">Glycosyltransferase</keyword>